<evidence type="ECO:0000313" key="2">
    <source>
        <dbReference type="Proteomes" id="UP000790377"/>
    </source>
</evidence>
<sequence length="125" mass="13839">MYACTNPPKRIASWDRLSGADYVCLLKGRAELAAAPKCLLPLSAIEGDDEFHGAGCDKKKRLALLKEIRDECSGSLDVLATLRAYLEEPDFEDEVCGACSSRIKGKLANVRETLWNELPTLFYLD</sequence>
<proteinExistence type="predicted"/>
<reference evidence="1" key="1">
    <citation type="journal article" date="2021" name="New Phytol.">
        <title>Evolutionary innovations through gain and loss of genes in the ectomycorrhizal Boletales.</title>
        <authorList>
            <person name="Wu G."/>
            <person name="Miyauchi S."/>
            <person name="Morin E."/>
            <person name="Kuo A."/>
            <person name="Drula E."/>
            <person name="Varga T."/>
            <person name="Kohler A."/>
            <person name="Feng B."/>
            <person name="Cao Y."/>
            <person name="Lipzen A."/>
            <person name="Daum C."/>
            <person name="Hundley H."/>
            <person name="Pangilinan J."/>
            <person name="Johnson J."/>
            <person name="Barry K."/>
            <person name="LaButti K."/>
            <person name="Ng V."/>
            <person name="Ahrendt S."/>
            <person name="Min B."/>
            <person name="Choi I.G."/>
            <person name="Park H."/>
            <person name="Plett J.M."/>
            <person name="Magnuson J."/>
            <person name="Spatafora J.W."/>
            <person name="Nagy L.G."/>
            <person name="Henrissat B."/>
            <person name="Grigoriev I.V."/>
            <person name="Yang Z.L."/>
            <person name="Xu J."/>
            <person name="Martin F.M."/>
        </authorList>
    </citation>
    <scope>NUCLEOTIDE SEQUENCE</scope>
    <source>
        <strain evidence="1">ATCC 28755</strain>
    </source>
</reference>
<keyword evidence="2" id="KW-1185">Reference proteome</keyword>
<dbReference type="EMBL" id="MU267753">
    <property type="protein sequence ID" value="KAH7909565.1"/>
    <property type="molecule type" value="Genomic_DNA"/>
</dbReference>
<protein>
    <submittedName>
        <fullName evidence="1">Uncharacterized protein</fullName>
    </submittedName>
</protein>
<evidence type="ECO:0000313" key="1">
    <source>
        <dbReference type="EMBL" id="KAH7909565.1"/>
    </source>
</evidence>
<dbReference type="Proteomes" id="UP000790377">
    <property type="component" value="Unassembled WGS sequence"/>
</dbReference>
<comment type="caution">
    <text evidence="1">The sequence shown here is derived from an EMBL/GenBank/DDBJ whole genome shotgun (WGS) entry which is preliminary data.</text>
</comment>
<gene>
    <name evidence="1" type="ORF">BJ138DRAFT_1155041</name>
</gene>
<name>A0ACB8A925_9AGAM</name>
<organism evidence="1 2">
    <name type="scientific">Hygrophoropsis aurantiaca</name>
    <dbReference type="NCBI Taxonomy" id="72124"/>
    <lineage>
        <taxon>Eukaryota</taxon>
        <taxon>Fungi</taxon>
        <taxon>Dikarya</taxon>
        <taxon>Basidiomycota</taxon>
        <taxon>Agaricomycotina</taxon>
        <taxon>Agaricomycetes</taxon>
        <taxon>Agaricomycetidae</taxon>
        <taxon>Boletales</taxon>
        <taxon>Coniophorineae</taxon>
        <taxon>Hygrophoropsidaceae</taxon>
        <taxon>Hygrophoropsis</taxon>
    </lineage>
</organism>
<accession>A0ACB8A925</accession>